<evidence type="ECO:0000256" key="2">
    <source>
        <dbReference type="ARBA" id="ARBA00022692"/>
    </source>
</evidence>
<organism evidence="10 11">
    <name type="scientific">Polarella glacialis</name>
    <name type="common">Dinoflagellate</name>
    <dbReference type="NCBI Taxonomy" id="89957"/>
    <lineage>
        <taxon>Eukaryota</taxon>
        <taxon>Sar</taxon>
        <taxon>Alveolata</taxon>
        <taxon>Dinophyceae</taxon>
        <taxon>Suessiales</taxon>
        <taxon>Suessiaceae</taxon>
        <taxon>Polarella</taxon>
    </lineage>
</organism>
<proteinExistence type="predicted"/>
<dbReference type="GO" id="GO:0007154">
    <property type="term" value="P:cell communication"/>
    <property type="evidence" value="ECO:0007669"/>
    <property type="project" value="InterPro"/>
</dbReference>
<keyword evidence="3" id="KW-0732">Signal</keyword>
<dbReference type="OrthoDB" id="424810at2759"/>
<feature type="domain" description="ABC transporter" evidence="9">
    <location>
        <begin position="481"/>
        <end position="721"/>
    </location>
</feature>
<feature type="transmembrane region" description="Helical" evidence="8">
    <location>
        <begin position="128"/>
        <end position="153"/>
    </location>
</feature>
<reference evidence="10" key="1">
    <citation type="submission" date="2021-02" db="EMBL/GenBank/DDBJ databases">
        <authorList>
            <person name="Dougan E. K."/>
            <person name="Rhodes N."/>
            <person name="Thang M."/>
            <person name="Chan C."/>
        </authorList>
    </citation>
    <scope>NUCLEOTIDE SEQUENCE</scope>
</reference>
<dbReference type="PROSITE" id="PS50893">
    <property type="entry name" value="ABC_TRANSPORTER_2"/>
    <property type="match status" value="1"/>
</dbReference>
<feature type="transmembrane region" description="Helical" evidence="8">
    <location>
        <begin position="165"/>
        <end position="188"/>
    </location>
</feature>
<dbReference type="InterPro" id="IPR003644">
    <property type="entry name" value="Calx_beta"/>
</dbReference>
<feature type="transmembrane region" description="Helical" evidence="8">
    <location>
        <begin position="371"/>
        <end position="392"/>
    </location>
</feature>
<sequence>DVNLRSTVNFRTMDLTAKAGKKYFAKSDTLVFEPGERVKTISIETIDDAVWDTTLEFNVELLEDEQLKNCILGSFLKIARIKIVDDDTFPSNRFTRAKEERSFNRVSKPRLMWDFAVMNFRNPTVRKGVVRSICIDLLENIAFILDLFLNLYMVDYVLCKKCDPASAGSGLTLIVILRCFLFPVIHYLQYRETTWKVGGATRMTLQSNLLRKYLSYTLGVLQYIDESELILAMTRDASDLASMAFMKMPTLFSSFMRLTMLLLYQVAMPIALGKSLTITQALVRFGPAFAFPMVLISFLRYRTKTTEKALEAQHSAQNAMVQHVKMAIANFEIVRDYRKRGATIEQFEEKIRAFNGRFAHTAAINVNNNKFAAWCTLGLTSIWIQIGGMQVASGTMALGEFLNYLSIFAALGAMWGQVYSLLLSIQAAFASLETICKYMNGDVEDEARMFTGTSNLRHCRAAMMEVEKEALEGDPADLIPIKFDALHFRYKDQGGIGAELKPSTAILPQGGLYVLVGPPSQGKRTILKLLGDVLLPPCPGVAKVDSEGSGALMIPGHLRVIHVSKDPLFVEGSLLTNLTYGVQNGSSDGSLERVVAICRRLLLSDTLMQMLTKDFSTSWKTILSSTDQALLHIARALIANPDVLCIHKPTLFLNEKMGDLVYEILQEYVLNRGLEMDSNPYAFHTRRPRTVIVTARRVAGTGAKVADIVFNVSSELGMMAINKH</sequence>
<evidence type="ECO:0000313" key="10">
    <source>
        <dbReference type="EMBL" id="CAE8596002.1"/>
    </source>
</evidence>
<dbReference type="GO" id="GO:0005524">
    <property type="term" value="F:ATP binding"/>
    <property type="evidence" value="ECO:0007669"/>
    <property type="project" value="InterPro"/>
</dbReference>
<name>A0A813EDA2_POLGL</name>
<comment type="subcellular location">
    <subcellularLocation>
        <location evidence="1">Membrane</location>
        <topology evidence="1">Multi-pass membrane protein</topology>
    </subcellularLocation>
</comment>
<evidence type="ECO:0000256" key="8">
    <source>
        <dbReference type="SAM" id="Phobius"/>
    </source>
</evidence>
<dbReference type="Gene3D" id="3.40.50.300">
    <property type="entry name" value="P-loop containing nucleotide triphosphate hydrolases"/>
    <property type="match status" value="1"/>
</dbReference>
<dbReference type="InterPro" id="IPR027417">
    <property type="entry name" value="P-loop_NTPase"/>
</dbReference>
<dbReference type="Pfam" id="PF00664">
    <property type="entry name" value="ABC_membrane"/>
    <property type="match status" value="1"/>
</dbReference>
<dbReference type="Proteomes" id="UP000654075">
    <property type="component" value="Unassembled WGS sequence"/>
</dbReference>
<dbReference type="SUPFAM" id="SSF141072">
    <property type="entry name" value="CalX-like"/>
    <property type="match status" value="1"/>
</dbReference>
<evidence type="ECO:0000256" key="4">
    <source>
        <dbReference type="ARBA" id="ARBA00022737"/>
    </source>
</evidence>
<dbReference type="Gene3D" id="2.60.40.2030">
    <property type="match status" value="1"/>
</dbReference>
<evidence type="ECO:0000313" key="11">
    <source>
        <dbReference type="Proteomes" id="UP000654075"/>
    </source>
</evidence>
<accession>A0A813EDA2</accession>
<evidence type="ECO:0000259" key="9">
    <source>
        <dbReference type="PROSITE" id="PS50893"/>
    </source>
</evidence>
<dbReference type="InterPro" id="IPR011527">
    <property type="entry name" value="ABC1_TM_dom"/>
</dbReference>
<dbReference type="InterPro" id="IPR036640">
    <property type="entry name" value="ABC1_TM_sf"/>
</dbReference>
<dbReference type="InterPro" id="IPR039421">
    <property type="entry name" value="Type_1_exporter"/>
</dbReference>
<feature type="non-terminal residue" evidence="10">
    <location>
        <position position="1"/>
    </location>
</feature>
<dbReference type="OMA" id="YADNINF"/>
<gene>
    <name evidence="10" type="ORF">PGLA1383_LOCUS14479</name>
</gene>
<evidence type="ECO:0000256" key="1">
    <source>
        <dbReference type="ARBA" id="ARBA00004141"/>
    </source>
</evidence>
<dbReference type="GO" id="GO:0016020">
    <property type="term" value="C:membrane"/>
    <property type="evidence" value="ECO:0007669"/>
    <property type="project" value="UniProtKB-SubCell"/>
</dbReference>
<keyword evidence="7 8" id="KW-0472">Membrane</keyword>
<dbReference type="PANTHER" id="PTHR24221:SF654">
    <property type="entry name" value="ATP-BINDING CASSETTE SUB-FAMILY B MEMBER 6"/>
    <property type="match status" value="1"/>
</dbReference>
<dbReference type="Pfam" id="PF03160">
    <property type="entry name" value="Calx-beta"/>
    <property type="match status" value="1"/>
</dbReference>
<dbReference type="SUPFAM" id="SSF52540">
    <property type="entry name" value="P-loop containing nucleoside triphosphate hydrolases"/>
    <property type="match status" value="1"/>
</dbReference>
<keyword evidence="2 8" id="KW-0812">Transmembrane</keyword>
<comment type="caution">
    <text evidence="10">The sequence shown here is derived from an EMBL/GenBank/DDBJ whole genome shotgun (WGS) entry which is preliminary data.</text>
</comment>
<feature type="transmembrane region" description="Helical" evidence="8">
    <location>
        <begin position="255"/>
        <end position="272"/>
    </location>
</feature>
<keyword evidence="4" id="KW-0677">Repeat</keyword>
<dbReference type="PANTHER" id="PTHR24221">
    <property type="entry name" value="ATP-BINDING CASSETTE SUB-FAMILY B"/>
    <property type="match status" value="1"/>
</dbReference>
<keyword evidence="6 8" id="KW-1133">Transmembrane helix</keyword>
<dbReference type="InterPro" id="IPR038081">
    <property type="entry name" value="CalX-like_sf"/>
</dbReference>
<evidence type="ECO:0000256" key="7">
    <source>
        <dbReference type="ARBA" id="ARBA00023136"/>
    </source>
</evidence>
<evidence type="ECO:0000256" key="3">
    <source>
        <dbReference type="ARBA" id="ARBA00022729"/>
    </source>
</evidence>
<dbReference type="Gene3D" id="1.20.1560.10">
    <property type="entry name" value="ABC transporter type 1, transmembrane domain"/>
    <property type="match status" value="1"/>
</dbReference>
<dbReference type="GO" id="GO:0140359">
    <property type="term" value="F:ABC-type transporter activity"/>
    <property type="evidence" value="ECO:0007669"/>
    <property type="project" value="InterPro"/>
</dbReference>
<dbReference type="InterPro" id="IPR003439">
    <property type="entry name" value="ABC_transporter-like_ATP-bd"/>
</dbReference>
<keyword evidence="11" id="KW-1185">Reference proteome</keyword>
<dbReference type="SUPFAM" id="SSF90123">
    <property type="entry name" value="ABC transporter transmembrane region"/>
    <property type="match status" value="1"/>
</dbReference>
<evidence type="ECO:0000256" key="5">
    <source>
        <dbReference type="ARBA" id="ARBA00022837"/>
    </source>
</evidence>
<dbReference type="EMBL" id="CAJNNV010008276">
    <property type="protein sequence ID" value="CAE8596002.1"/>
    <property type="molecule type" value="Genomic_DNA"/>
</dbReference>
<dbReference type="AlphaFoldDB" id="A0A813EDA2"/>
<feature type="transmembrane region" description="Helical" evidence="8">
    <location>
        <begin position="278"/>
        <end position="299"/>
    </location>
</feature>
<dbReference type="GO" id="GO:0034040">
    <property type="term" value="F:ATPase-coupled lipid transmembrane transporter activity"/>
    <property type="evidence" value="ECO:0007669"/>
    <property type="project" value="TreeGrafter"/>
</dbReference>
<protein>
    <recommendedName>
        <fullName evidence="9">ABC transporter domain-containing protein</fullName>
    </recommendedName>
</protein>
<keyword evidence="5" id="KW-0106">Calcium</keyword>
<feature type="transmembrane region" description="Helical" evidence="8">
    <location>
        <begin position="404"/>
        <end position="429"/>
    </location>
</feature>
<evidence type="ECO:0000256" key="6">
    <source>
        <dbReference type="ARBA" id="ARBA00022989"/>
    </source>
</evidence>
<dbReference type="GO" id="GO:0016887">
    <property type="term" value="F:ATP hydrolysis activity"/>
    <property type="evidence" value="ECO:0007669"/>
    <property type="project" value="InterPro"/>
</dbReference>